<proteinExistence type="predicted"/>
<dbReference type="InterPro" id="IPR043755">
    <property type="entry name" value="DUF5701"/>
</dbReference>
<protein>
    <submittedName>
        <fullName evidence="2">DUF5701 family protein</fullName>
    </submittedName>
</protein>
<evidence type="ECO:0000256" key="1">
    <source>
        <dbReference type="SAM" id="MobiDB-lite"/>
    </source>
</evidence>
<feature type="region of interest" description="Disordered" evidence="1">
    <location>
        <begin position="1"/>
        <end position="31"/>
    </location>
</feature>
<dbReference type="Pfam" id="PF18959">
    <property type="entry name" value="DUF5701"/>
    <property type="match status" value="1"/>
</dbReference>
<evidence type="ECO:0000313" key="3">
    <source>
        <dbReference type="Proteomes" id="UP000775129"/>
    </source>
</evidence>
<reference evidence="2" key="1">
    <citation type="journal article" date="2021" name="PeerJ">
        <title>Extensive microbial diversity within the chicken gut microbiome revealed by metagenomics and culture.</title>
        <authorList>
            <person name="Gilroy R."/>
            <person name="Ravi A."/>
            <person name="Getino M."/>
            <person name="Pursley I."/>
            <person name="Horton D.L."/>
            <person name="Alikhan N.F."/>
            <person name="Baker D."/>
            <person name="Gharbi K."/>
            <person name="Hall N."/>
            <person name="Watson M."/>
            <person name="Adriaenssens E.M."/>
            <person name="Foster-Nyarko E."/>
            <person name="Jarju S."/>
            <person name="Secka A."/>
            <person name="Antonio M."/>
            <person name="Oren A."/>
            <person name="Chaudhuri R.R."/>
            <person name="La Ragione R."/>
            <person name="Hildebrand F."/>
            <person name="Pallen M.J."/>
        </authorList>
    </citation>
    <scope>NUCLEOTIDE SEQUENCE</scope>
    <source>
        <strain evidence="2">1647</strain>
    </source>
</reference>
<reference evidence="2" key="2">
    <citation type="submission" date="2021-09" db="EMBL/GenBank/DDBJ databases">
        <authorList>
            <person name="Gilroy R."/>
        </authorList>
    </citation>
    <scope>NUCLEOTIDE SEQUENCE</scope>
    <source>
        <strain evidence="2">1647</strain>
    </source>
</reference>
<organism evidence="2 3">
    <name type="scientific">Brachybacterium paraconglomeratum</name>
    <dbReference type="NCBI Taxonomy" id="173362"/>
    <lineage>
        <taxon>Bacteria</taxon>
        <taxon>Bacillati</taxon>
        <taxon>Actinomycetota</taxon>
        <taxon>Actinomycetes</taxon>
        <taxon>Micrococcales</taxon>
        <taxon>Dermabacteraceae</taxon>
        <taxon>Brachybacterium</taxon>
    </lineage>
</organism>
<sequence>MHRLPPTTARQHRGGEHSRQRPRCPWPVSSRPRRVLRGAPITASTALPTLAAQAERLIDLGLHTLAGLPAEALTDAATRAGADRTDALLAIDPALAPPSSLAPLMRRGEKPGFVVEDMTDVDAFAPTGFDLPDAPVYLVQAPDRGDEFENASPAEALEAITAAGRSPLLLTEGLLWVLQVPEVLERNHCFMTIGSRVRTASGRLDSRTPALWISNGTGRDGKERKDAPKLGWCWWNNRHTWLGIASAGGRTAG</sequence>
<evidence type="ECO:0000313" key="2">
    <source>
        <dbReference type="EMBL" id="HJF49736.1"/>
    </source>
</evidence>
<dbReference type="Proteomes" id="UP000775129">
    <property type="component" value="Unassembled WGS sequence"/>
</dbReference>
<dbReference type="AlphaFoldDB" id="A0A921KSF4"/>
<name>A0A921KSF4_9MICO</name>
<accession>A0A921KSF4</accession>
<dbReference type="EMBL" id="DYWO01000240">
    <property type="protein sequence ID" value="HJF49736.1"/>
    <property type="molecule type" value="Genomic_DNA"/>
</dbReference>
<gene>
    <name evidence="2" type="ORF">K8W24_08040</name>
</gene>
<comment type="caution">
    <text evidence="2">The sequence shown here is derived from an EMBL/GenBank/DDBJ whole genome shotgun (WGS) entry which is preliminary data.</text>
</comment>